<dbReference type="Pfam" id="PF13439">
    <property type="entry name" value="Glyco_transf_4"/>
    <property type="match status" value="1"/>
</dbReference>
<gene>
    <name evidence="3" type="ORF">KTH89_03330</name>
</gene>
<dbReference type="PANTHER" id="PTHR45947:SF13">
    <property type="entry name" value="TRANSFERASE"/>
    <property type="match status" value="1"/>
</dbReference>
<feature type="domain" description="Glycosyl transferase family 1" evidence="1">
    <location>
        <begin position="219"/>
        <end position="378"/>
    </location>
</feature>
<dbReference type="Pfam" id="PF00534">
    <property type="entry name" value="Glycos_transf_1"/>
    <property type="match status" value="1"/>
</dbReference>
<dbReference type="GO" id="GO:0016757">
    <property type="term" value="F:glycosyltransferase activity"/>
    <property type="evidence" value="ECO:0007669"/>
    <property type="project" value="InterPro"/>
</dbReference>
<dbReference type="InterPro" id="IPR050194">
    <property type="entry name" value="Glycosyltransferase_grp1"/>
</dbReference>
<dbReference type="Gene3D" id="3.40.50.2000">
    <property type="entry name" value="Glycogen Phosphorylase B"/>
    <property type="match status" value="2"/>
</dbReference>
<dbReference type="CDD" id="cd03801">
    <property type="entry name" value="GT4_PimA-like"/>
    <property type="match status" value="1"/>
</dbReference>
<evidence type="ECO:0000313" key="3">
    <source>
        <dbReference type="EMBL" id="MBU9735554.1"/>
    </source>
</evidence>
<name>A0A949JVS8_9FIRM</name>
<keyword evidence="4" id="KW-1185">Reference proteome</keyword>
<evidence type="ECO:0000259" key="1">
    <source>
        <dbReference type="Pfam" id="PF00534"/>
    </source>
</evidence>
<comment type="caution">
    <text evidence="3">The sequence shown here is derived from an EMBL/GenBank/DDBJ whole genome shotgun (WGS) entry which is preliminary data.</text>
</comment>
<evidence type="ECO:0000313" key="4">
    <source>
        <dbReference type="Proteomes" id="UP000712157"/>
    </source>
</evidence>
<protein>
    <submittedName>
        <fullName evidence="3">Glycosyltransferase family 4 protein</fullName>
    </submittedName>
</protein>
<dbReference type="PANTHER" id="PTHR45947">
    <property type="entry name" value="SULFOQUINOVOSYL TRANSFERASE SQD2"/>
    <property type="match status" value="1"/>
</dbReference>
<reference evidence="3" key="1">
    <citation type="submission" date="2021-06" db="EMBL/GenBank/DDBJ databases">
        <title>Description of novel taxa of the family Lachnospiraceae.</title>
        <authorList>
            <person name="Chaplin A.V."/>
            <person name="Sokolova S.R."/>
            <person name="Pikina A.P."/>
            <person name="Korzhanova M."/>
            <person name="Belova V."/>
            <person name="Korostin D."/>
            <person name="Efimov B.A."/>
        </authorList>
    </citation>
    <scope>NUCLEOTIDE SEQUENCE</scope>
    <source>
        <strain evidence="3">ASD5720</strain>
    </source>
</reference>
<proteinExistence type="predicted"/>
<dbReference type="AlphaFoldDB" id="A0A949JVS8"/>
<dbReference type="Proteomes" id="UP000712157">
    <property type="component" value="Unassembled WGS sequence"/>
</dbReference>
<feature type="domain" description="Glycosyltransferase subfamily 4-like N-terminal" evidence="2">
    <location>
        <begin position="18"/>
        <end position="117"/>
    </location>
</feature>
<dbReference type="InterPro" id="IPR028098">
    <property type="entry name" value="Glyco_trans_4-like_N"/>
</dbReference>
<accession>A0A949JVS8</accession>
<evidence type="ECO:0000259" key="2">
    <source>
        <dbReference type="Pfam" id="PF13439"/>
    </source>
</evidence>
<dbReference type="EMBL" id="JAHQCW010000003">
    <property type="protein sequence ID" value="MBU9735554.1"/>
    <property type="molecule type" value="Genomic_DNA"/>
</dbReference>
<sequence>MESKPRILIVHNKYQVTGGEDTVVENEKRLLEQNGHDVFSYTRDNSELKTMGLFQKICLPFGSIFSLKTYHEIKQIIKKKQIDIVHVHNTLALISPSVYYAAFSCKIPVVQTIHNFRLLCPAATFYRNGQICEECLSKGLKAALIHNCYRNSKLQTFFCVLNLKIHRLLGTYRKLSYICLTEFNKDKLLSLNYTQRRLLINPNHVFIKPNFTFGYKKIEETIKATDRDFYLYIGRIENLKGIPLLVNAFQEMDGKSLVLVGSGELYSQYLADKTNFEKQDIFFLGEQNHEKVGELLAKAKALIFPTQCYENLPMVIIESFSQGTPVIGSNLGNSDYLIEHGKTGLKFDYKEVASLKSAIADFEVMDSELMSQNAWKEYYQKYSSHKNYELLKAIYLKLLAEKID</sequence>
<organism evidence="3 4">
    <name type="scientific">Diplocloster agilis</name>
    <dbReference type="NCBI Taxonomy" id="2850323"/>
    <lineage>
        <taxon>Bacteria</taxon>
        <taxon>Bacillati</taxon>
        <taxon>Bacillota</taxon>
        <taxon>Clostridia</taxon>
        <taxon>Lachnospirales</taxon>
        <taxon>Lachnospiraceae</taxon>
        <taxon>Diplocloster</taxon>
    </lineage>
</organism>
<dbReference type="SUPFAM" id="SSF53756">
    <property type="entry name" value="UDP-Glycosyltransferase/glycogen phosphorylase"/>
    <property type="match status" value="1"/>
</dbReference>
<dbReference type="InterPro" id="IPR001296">
    <property type="entry name" value="Glyco_trans_1"/>
</dbReference>
<dbReference type="RefSeq" id="WP_158342989.1">
    <property type="nucleotide sequence ID" value="NZ_JAHQCW010000003.1"/>
</dbReference>